<accession>A0A2P1PX36</accession>
<evidence type="ECO:0000313" key="2">
    <source>
        <dbReference type="EMBL" id="AVP99402.1"/>
    </source>
</evidence>
<feature type="chain" id="PRO_5015158554" evidence="1">
    <location>
        <begin position="30"/>
        <end position="239"/>
    </location>
</feature>
<evidence type="ECO:0000256" key="1">
    <source>
        <dbReference type="SAM" id="SignalP"/>
    </source>
</evidence>
<dbReference type="Proteomes" id="UP000241074">
    <property type="component" value="Chromosome"/>
</dbReference>
<organism evidence="2 3">
    <name type="scientific">Ahniella affigens</name>
    <dbReference type="NCBI Taxonomy" id="2021234"/>
    <lineage>
        <taxon>Bacteria</taxon>
        <taxon>Pseudomonadati</taxon>
        <taxon>Pseudomonadota</taxon>
        <taxon>Gammaproteobacteria</taxon>
        <taxon>Lysobacterales</taxon>
        <taxon>Rhodanobacteraceae</taxon>
        <taxon>Ahniella</taxon>
    </lineage>
</organism>
<proteinExistence type="predicted"/>
<keyword evidence="1" id="KW-0732">Signal</keyword>
<reference evidence="2 3" key="1">
    <citation type="submission" date="2018-03" db="EMBL/GenBank/DDBJ databases">
        <title>Ahniella affigens gen. nov., sp. nov., a gammaproteobacterium isolated from sandy soil near a stream.</title>
        <authorList>
            <person name="Ko Y."/>
            <person name="Kim J.-H."/>
        </authorList>
    </citation>
    <scope>NUCLEOTIDE SEQUENCE [LARGE SCALE GENOMIC DNA]</scope>
    <source>
        <strain evidence="2 3">D13</strain>
    </source>
</reference>
<reference evidence="2 3" key="2">
    <citation type="submission" date="2018-03" db="EMBL/GenBank/DDBJ databases">
        <authorList>
            <person name="Keele B.F."/>
        </authorList>
    </citation>
    <scope>NUCLEOTIDE SEQUENCE [LARGE SCALE GENOMIC DNA]</scope>
    <source>
        <strain evidence="2 3">D13</strain>
    </source>
</reference>
<protein>
    <submittedName>
        <fullName evidence="2">Uncharacterized protein</fullName>
    </submittedName>
</protein>
<name>A0A2P1PX36_9GAMM</name>
<dbReference type="KEGG" id="xba:C7S18_20490"/>
<feature type="signal peptide" evidence="1">
    <location>
        <begin position="1"/>
        <end position="29"/>
    </location>
</feature>
<sequence>MFVTACVRPVLYRLSVACCFACACSGTWAAQTGTKPDVPFAWTLPADALQVDARMNVYLAGQSDTPADPFHGQLPLALSLDGAKWLQFPRIEGEVGCAGQISLVGPDGGTCMLSNTEIAPANGFSGTASAERAFYLVGVFAKQPDPAAPPDTLTVSAQDTARELTPELNQVFAVGDGRTTDGMLQTIVVPDGADTLYLGYADAAGLIGHPGYYEDNVGQLRLTWSRLAAPPESGKSPGP</sequence>
<gene>
    <name evidence="2" type="ORF">C7S18_20490</name>
</gene>
<dbReference type="EMBL" id="CP027860">
    <property type="protein sequence ID" value="AVP99402.1"/>
    <property type="molecule type" value="Genomic_DNA"/>
</dbReference>
<dbReference type="AlphaFoldDB" id="A0A2P1PX36"/>
<keyword evidence="3" id="KW-1185">Reference proteome</keyword>
<evidence type="ECO:0000313" key="3">
    <source>
        <dbReference type="Proteomes" id="UP000241074"/>
    </source>
</evidence>